<organism evidence="12 13">
    <name type="scientific">Staphylococcus aureus</name>
    <dbReference type="NCBI Taxonomy" id="1280"/>
    <lineage>
        <taxon>Bacteria</taxon>
        <taxon>Bacillati</taxon>
        <taxon>Bacillota</taxon>
        <taxon>Bacilli</taxon>
        <taxon>Bacillales</taxon>
        <taxon>Staphylococcaceae</taxon>
        <taxon>Staphylococcus</taxon>
    </lineage>
</organism>
<dbReference type="SMART" id="SM00382">
    <property type="entry name" value="AAA"/>
    <property type="match status" value="1"/>
</dbReference>
<proteinExistence type="inferred from homology"/>
<evidence type="ECO:0000256" key="6">
    <source>
        <dbReference type="ARBA" id="ARBA00022741"/>
    </source>
</evidence>
<dbReference type="InterPro" id="IPR015856">
    <property type="entry name" value="ABC_transpr_CbiO/EcfA_su"/>
</dbReference>
<evidence type="ECO:0000256" key="1">
    <source>
        <dbReference type="ARBA" id="ARBA00004202"/>
    </source>
</evidence>
<keyword evidence="7" id="KW-0067">ATP-binding</keyword>
<keyword evidence="6" id="KW-0547">Nucleotide-binding</keyword>
<evidence type="ECO:0000313" key="13">
    <source>
        <dbReference type="Proteomes" id="UP000254502"/>
    </source>
</evidence>
<dbReference type="CDD" id="cd03225">
    <property type="entry name" value="ABC_cobalt_CbiO_domain1"/>
    <property type="match status" value="1"/>
</dbReference>
<dbReference type="FunFam" id="3.40.50.300:FF:000224">
    <property type="entry name" value="Energy-coupling factor transporter ATP-binding protein EcfA"/>
    <property type="match status" value="1"/>
</dbReference>
<evidence type="ECO:0000313" key="12">
    <source>
        <dbReference type="EMBL" id="SUK38501.1"/>
    </source>
</evidence>
<evidence type="ECO:0000256" key="2">
    <source>
        <dbReference type="ARBA" id="ARBA00005417"/>
    </source>
</evidence>
<keyword evidence="9" id="KW-0472">Membrane</keyword>
<dbReference type="GO" id="GO:0005524">
    <property type="term" value="F:ATP binding"/>
    <property type="evidence" value="ECO:0007669"/>
    <property type="project" value="UniProtKB-KW"/>
</dbReference>
<keyword evidence="12" id="KW-0378">Hydrolase</keyword>
<dbReference type="Proteomes" id="UP000254502">
    <property type="component" value="Unassembled WGS sequence"/>
</dbReference>
<gene>
    <name evidence="12" type="primary">ykoD_1</name>
    <name evidence="12" type="ORF">NCTC5664_00861</name>
</gene>
<dbReference type="PANTHER" id="PTHR43553:SF23">
    <property type="entry name" value="ABC TRANSPORTER ATP-BINDING COMPONENT"/>
    <property type="match status" value="1"/>
</dbReference>
<dbReference type="GO" id="GO:0042626">
    <property type="term" value="F:ATPase-coupled transmembrane transporter activity"/>
    <property type="evidence" value="ECO:0007669"/>
    <property type="project" value="TreeGrafter"/>
</dbReference>
<reference evidence="12 13" key="1">
    <citation type="submission" date="2018-06" db="EMBL/GenBank/DDBJ databases">
        <authorList>
            <consortium name="Pathogen Informatics"/>
            <person name="Doyle S."/>
        </authorList>
    </citation>
    <scope>NUCLEOTIDE SEQUENCE [LARGE SCALE GENOMIC DNA]</scope>
    <source>
        <strain evidence="12 13">NCTC5664</strain>
    </source>
</reference>
<dbReference type="Pfam" id="PF00005">
    <property type="entry name" value="ABC_tran"/>
    <property type="match status" value="1"/>
</dbReference>
<comment type="similarity">
    <text evidence="2">Belongs to the ABC transporter superfamily.</text>
</comment>
<evidence type="ECO:0000256" key="10">
    <source>
        <dbReference type="ARBA" id="ARBA00025157"/>
    </source>
</evidence>
<dbReference type="EMBL" id="UHAQ01000002">
    <property type="protein sequence ID" value="SUK38501.1"/>
    <property type="molecule type" value="Genomic_DNA"/>
</dbReference>
<dbReference type="GO" id="GO:0015087">
    <property type="term" value="F:cobalt ion transmembrane transporter activity"/>
    <property type="evidence" value="ECO:0007669"/>
    <property type="project" value="UniProtKB-ARBA"/>
</dbReference>
<name>A0A380DPR9_STAAU</name>
<dbReference type="InterPro" id="IPR003593">
    <property type="entry name" value="AAA+_ATPase"/>
</dbReference>
<accession>A0A380DPR9</accession>
<evidence type="ECO:0000256" key="3">
    <source>
        <dbReference type="ARBA" id="ARBA00022448"/>
    </source>
</evidence>
<dbReference type="Gene3D" id="3.40.50.300">
    <property type="entry name" value="P-loop containing nucleotide triphosphate hydrolases"/>
    <property type="match status" value="1"/>
</dbReference>
<sequence length="248" mass="28480">MIKFKNVSFNYDSSEKSAIKNIFLEVKQGELIVFCGKSGSGKSTIAKLINGLIPKMQSGKISGQIYINKQDVSELEMYELSKMIGSVFQNPKTQFYNIDTTSELAFNLENQGLEKDYIKERINFVMKKFNIEHLLNRNIFELSGGEKQIIACASILIANPKIVVLDEPSSNLDIYSMKKLKEMILYMKEQGKTIVLIEHRIDYIIDCVDSVYYMESGNLAFHYSVKEFKSLPKSKFKKWGLDIVKKIY</sequence>
<dbReference type="GO" id="GO:0043190">
    <property type="term" value="C:ATP-binding cassette (ABC) transporter complex"/>
    <property type="evidence" value="ECO:0007669"/>
    <property type="project" value="TreeGrafter"/>
</dbReference>
<feature type="domain" description="ABC transporter" evidence="11">
    <location>
        <begin position="2"/>
        <end position="241"/>
    </location>
</feature>
<keyword evidence="4" id="KW-1003">Cell membrane</keyword>
<evidence type="ECO:0000256" key="8">
    <source>
        <dbReference type="ARBA" id="ARBA00022967"/>
    </source>
</evidence>
<protein>
    <submittedName>
        <fullName evidence="12">Duplicated ATPase component of energizing module of ECF transporter</fullName>
        <ecNumber evidence="12">3.6.3.-</ecNumber>
    </submittedName>
</protein>
<keyword evidence="3" id="KW-0813">Transport</keyword>
<evidence type="ECO:0000256" key="9">
    <source>
        <dbReference type="ARBA" id="ARBA00023136"/>
    </source>
</evidence>
<comment type="subcellular location">
    <subcellularLocation>
        <location evidence="1">Cell membrane</location>
        <topology evidence="1">Peripheral membrane protein</topology>
    </subcellularLocation>
</comment>
<dbReference type="GO" id="GO:0016887">
    <property type="term" value="F:ATP hydrolysis activity"/>
    <property type="evidence" value="ECO:0007669"/>
    <property type="project" value="InterPro"/>
</dbReference>
<dbReference type="AlphaFoldDB" id="A0A380DPR9"/>
<comment type="function">
    <text evidence="10">Probably part of an ABC transporter complex. Responsible for energy coupling to the transport system.</text>
</comment>
<dbReference type="InterPro" id="IPR003439">
    <property type="entry name" value="ABC_transporter-like_ATP-bd"/>
</dbReference>
<dbReference type="PROSITE" id="PS50893">
    <property type="entry name" value="ABC_TRANSPORTER_2"/>
    <property type="match status" value="1"/>
</dbReference>
<dbReference type="EC" id="3.6.3.-" evidence="12"/>
<dbReference type="InterPro" id="IPR027417">
    <property type="entry name" value="P-loop_NTPase"/>
</dbReference>
<evidence type="ECO:0000256" key="4">
    <source>
        <dbReference type="ARBA" id="ARBA00022475"/>
    </source>
</evidence>
<dbReference type="PANTHER" id="PTHR43553">
    <property type="entry name" value="HEAVY METAL TRANSPORTER"/>
    <property type="match status" value="1"/>
</dbReference>
<keyword evidence="5" id="KW-0677">Repeat</keyword>
<keyword evidence="8" id="KW-1278">Translocase</keyword>
<dbReference type="SUPFAM" id="SSF52540">
    <property type="entry name" value="P-loop containing nucleoside triphosphate hydrolases"/>
    <property type="match status" value="1"/>
</dbReference>
<evidence type="ECO:0000256" key="7">
    <source>
        <dbReference type="ARBA" id="ARBA00022840"/>
    </source>
</evidence>
<dbReference type="InterPro" id="IPR050095">
    <property type="entry name" value="ECF_ABC_transporter_ATP-bd"/>
</dbReference>
<evidence type="ECO:0000259" key="11">
    <source>
        <dbReference type="PROSITE" id="PS50893"/>
    </source>
</evidence>
<evidence type="ECO:0000256" key="5">
    <source>
        <dbReference type="ARBA" id="ARBA00022737"/>
    </source>
</evidence>